<proteinExistence type="predicted"/>
<name>D3AGB0_9FIRM</name>
<evidence type="ECO:0000313" key="2">
    <source>
        <dbReference type="Proteomes" id="UP000004968"/>
    </source>
</evidence>
<reference evidence="1 2" key="1">
    <citation type="submission" date="2010-01" db="EMBL/GenBank/DDBJ databases">
        <authorList>
            <person name="Weinstock G."/>
            <person name="Sodergren E."/>
            <person name="Clifton S."/>
            <person name="Fulton L."/>
            <person name="Fulton B."/>
            <person name="Courtney L."/>
            <person name="Fronick C."/>
            <person name="Harrison M."/>
            <person name="Strong C."/>
            <person name="Farmer C."/>
            <person name="Delahaunty K."/>
            <person name="Markovic C."/>
            <person name="Hall O."/>
            <person name="Minx P."/>
            <person name="Tomlinson C."/>
            <person name="Mitreva M."/>
            <person name="Nelson J."/>
            <person name="Hou S."/>
            <person name="Wollam A."/>
            <person name="Pepin K.H."/>
            <person name="Johnson M."/>
            <person name="Bhonagiri V."/>
            <person name="Nash W.E."/>
            <person name="Warren W."/>
            <person name="Chinwalla A."/>
            <person name="Mardis E.R."/>
            <person name="Wilson R.K."/>
        </authorList>
    </citation>
    <scope>NUCLEOTIDE SEQUENCE [LARGE SCALE GENOMIC DNA]</scope>
    <source>
        <strain evidence="1 2">DSM 13479</strain>
    </source>
</reference>
<dbReference type="Proteomes" id="UP000004968">
    <property type="component" value="Unassembled WGS sequence"/>
</dbReference>
<accession>D3AGB0</accession>
<evidence type="ECO:0000313" key="1">
    <source>
        <dbReference type="EMBL" id="EFC99157.1"/>
    </source>
</evidence>
<sequence length="40" mass="4719">MCAAGNFPVFYRDFPGFELYKIIKISRWGSPSKKFYAIIR</sequence>
<gene>
    <name evidence="1" type="ORF">CLOSTHATH_02646</name>
</gene>
<dbReference type="HOGENOM" id="CLU_3290824_0_0_9"/>
<organism evidence="1 2">
    <name type="scientific">Hungatella hathewayi DSM 13479</name>
    <dbReference type="NCBI Taxonomy" id="566550"/>
    <lineage>
        <taxon>Bacteria</taxon>
        <taxon>Bacillati</taxon>
        <taxon>Bacillota</taxon>
        <taxon>Clostridia</taxon>
        <taxon>Lachnospirales</taxon>
        <taxon>Lachnospiraceae</taxon>
        <taxon>Hungatella</taxon>
    </lineage>
</organism>
<comment type="caution">
    <text evidence="1">The sequence shown here is derived from an EMBL/GenBank/DDBJ whole genome shotgun (WGS) entry which is preliminary data.</text>
</comment>
<protein>
    <submittedName>
        <fullName evidence="1">Uncharacterized protein</fullName>
    </submittedName>
</protein>
<dbReference type="AlphaFoldDB" id="D3AGB0"/>
<dbReference type="EMBL" id="ACIO01000209">
    <property type="protein sequence ID" value="EFC99157.1"/>
    <property type="molecule type" value="Genomic_DNA"/>
</dbReference>